<evidence type="ECO:0000256" key="2">
    <source>
        <dbReference type="ARBA" id="ARBA00022857"/>
    </source>
</evidence>
<keyword evidence="5" id="KW-1185">Reference proteome</keyword>
<dbReference type="InterPro" id="IPR036291">
    <property type="entry name" value="NAD(P)-bd_dom_sf"/>
</dbReference>
<dbReference type="PANTHER" id="PTHR42748:SF32">
    <property type="entry name" value="NMRA-LIKE DOMAIN-CONTAINING PROTEIN"/>
    <property type="match status" value="1"/>
</dbReference>
<accession>A0A2T0TML0</accession>
<dbReference type="InterPro" id="IPR008030">
    <property type="entry name" value="NmrA-like"/>
</dbReference>
<dbReference type="PANTHER" id="PTHR42748">
    <property type="entry name" value="NITROGEN METABOLITE REPRESSION PROTEIN NMRA FAMILY MEMBER"/>
    <property type="match status" value="1"/>
</dbReference>
<evidence type="ECO:0000313" key="4">
    <source>
        <dbReference type="EMBL" id="PRY46889.1"/>
    </source>
</evidence>
<dbReference type="InterPro" id="IPR051164">
    <property type="entry name" value="NmrA-like_oxidored"/>
</dbReference>
<protein>
    <submittedName>
        <fullName evidence="4">Uncharacterized protein YbjT (DUF2867 family)</fullName>
    </submittedName>
</protein>
<feature type="domain" description="NmrA-like" evidence="3">
    <location>
        <begin position="2"/>
        <end position="209"/>
    </location>
</feature>
<evidence type="ECO:0000259" key="3">
    <source>
        <dbReference type="Pfam" id="PF05368"/>
    </source>
</evidence>
<dbReference type="SUPFAM" id="SSF51735">
    <property type="entry name" value="NAD(P)-binding Rossmann-fold domains"/>
    <property type="match status" value="1"/>
</dbReference>
<dbReference type="Gene3D" id="3.40.50.720">
    <property type="entry name" value="NAD(P)-binding Rossmann-like Domain"/>
    <property type="match status" value="1"/>
</dbReference>
<comment type="similarity">
    <text evidence="1">Belongs to the NmrA-type oxidoreductase family.</text>
</comment>
<dbReference type="Gene3D" id="3.90.25.10">
    <property type="entry name" value="UDP-galactose 4-epimerase, domain 1"/>
    <property type="match status" value="1"/>
</dbReference>
<dbReference type="EMBL" id="PVTF01000001">
    <property type="protein sequence ID" value="PRY46889.1"/>
    <property type="molecule type" value="Genomic_DNA"/>
</dbReference>
<sequence>MAGAEVVGGDFDDPVSLKAAVDGATAVFAVSTPFGTDVDTEVRQGIALVDAVRGVEHVVFTSAANADRGTGVPHFDSKQRIEEHLRGSGVRWTVLGPAAFVDDKFGEWSLSGLRDGVLGLPLPSERALHLVAVADIAAVAVLVLEQPERFAGVRLDLAGEALTPVGMAEALSAAIGKPIRHRRPPVDVVERYSPDLAAMFRYFTDPGMDVDVPALRAALPEISWHTYAEFVRGLPWDAMLRAAVR</sequence>
<comment type="caution">
    <text evidence="4">The sequence shown here is derived from an EMBL/GenBank/DDBJ whole genome shotgun (WGS) entry which is preliminary data.</text>
</comment>
<dbReference type="Proteomes" id="UP000239494">
    <property type="component" value="Unassembled WGS sequence"/>
</dbReference>
<organism evidence="4 5">
    <name type="scientific">Umezawaea tangerina</name>
    <dbReference type="NCBI Taxonomy" id="84725"/>
    <lineage>
        <taxon>Bacteria</taxon>
        <taxon>Bacillati</taxon>
        <taxon>Actinomycetota</taxon>
        <taxon>Actinomycetes</taxon>
        <taxon>Pseudonocardiales</taxon>
        <taxon>Pseudonocardiaceae</taxon>
        <taxon>Umezawaea</taxon>
    </lineage>
</organism>
<proteinExistence type="inferred from homology"/>
<dbReference type="Pfam" id="PF05368">
    <property type="entry name" value="NmrA"/>
    <property type="match status" value="1"/>
</dbReference>
<keyword evidence="2" id="KW-0521">NADP</keyword>
<gene>
    <name evidence="4" type="ORF">CLV43_1011170</name>
</gene>
<reference evidence="4 5" key="1">
    <citation type="submission" date="2018-03" db="EMBL/GenBank/DDBJ databases">
        <title>Genomic Encyclopedia of Archaeal and Bacterial Type Strains, Phase II (KMG-II): from individual species to whole genera.</title>
        <authorList>
            <person name="Goeker M."/>
        </authorList>
    </citation>
    <scope>NUCLEOTIDE SEQUENCE [LARGE SCALE GENOMIC DNA]</scope>
    <source>
        <strain evidence="4 5">DSM 44720</strain>
    </source>
</reference>
<evidence type="ECO:0000313" key="5">
    <source>
        <dbReference type="Proteomes" id="UP000239494"/>
    </source>
</evidence>
<dbReference type="AlphaFoldDB" id="A0A2T0TML0"/>
<name>A0A2T0TML0_9PSEU</name>
<evidence type="ECO:0000256" key="1">
    <source>
        <dbReference type="ARBA" id="ARBA00006328"/>
    </source>
</evidence>